<dbReference type="InterPro" id="IPR009081">
    <property type="entry name" value="PP-bd_ACP"/>
</dbReference>
<dbReference type="RefSeq" id="WP_259622442.1">
    <property type="nucleotide sequence ID" value="NZ_JANYMP010000003.1"/>
</dbReference>
<dbReference type="InterPro" id="IPR036736">
    <property type="entry name" value="ACP-like_sf"/>
</dbReference>
<keyword evidence="1" id="KW-0596">Phosphopantetheine</keyword>
<organism evidence="4 5">
    <name type="scientific">Umezawaea endophytica</name>
    <dbReference type="NCBI Taxonomy" id="1654476"/>
    <lineage>
        <taxon>Bacteria</taxon>
        <taxon>Bacillati</taxon>
        <taxon>Actinomycetota</taxon>
        <taxon>Actinomycetes</taxon>
        <taxon>Pseudonocardiales</taxon>
        <taxon>Pseudonocardiaceae</taxon>
        <taxon>Umezawaea</taxon>
    </lineage>
</organism>
<dbReference type="Proteomes" id="UP001141259">
    <property type="component" value="Unassembled WGS sequence"/>
</dbReference>
<dbReference type="InterPro" id="IPR006162">
    <property type="entry name" value="Ppantetheine_attach_site"/>
</dbReference>
<dbReference type="Pfam" id="PF00550">
    <property type="entry name" value="PP-binding"/>
    <property type="match status" value="1"/>
</dbReference>
<evidence type="ECO:0000256" key="1">
    <source>
        <dbReference type="ARBA" id="ARBA00022450"/>
    </source>
</evidence>
<protein>
    <submittedName>
        <fullName evidence="4">Acyl carrier protein</fullName>
    </submittedName>
</protein>
<name>A0A9X2VID0_9PSEU</name>
<dbReference type="Gene3D" id="1.10.1200.10">
    <property type="entry name" value="ACP-like"/>
    <property type="match status" value="1"/>
</dbReference>
<dbReference type="PROSITE" id="PS00012">
    <property type="entry name" value="PHOSPHOPANTETHEINE"/>
    <property type="match status" value="1"/>
</dbReference>
<reference evidence="4" key="1">
    <citation type="submission" date="2022-08" db="EMBL/GenBank/DDBJ databases">
        <authorList>
            <person name="Tistechok S."/>
            <person name="Samborskyy M."/>
            <person name="Roman I."/>
        </authorList>
    </citation>
    <scope>NUCLEOTIDE SEQUENCE</scope>
    <source>
        <strain evidence="4">DSM 103496</strain>
    </source>
</reference>
<evidence type="ECO:0000313" key="4">
    <source>
        <dbReference type="EMBL" id="MCS7476929.1"/>
    </source>
</evidence>
<sequence>MDTTLSPTDLAALINRCTGVAVTSDQVCFSQQSFDELGVDSLGLMGVVAELQRNHGMSRGVDVAPNQSPRELLSLLTGKV</sequence>
<proteinExistence type="predicted"/>
<dbReference type="EMBL" id="JANYMP010000003">
    <property type="protein sequence ID" value="MCS7476929.1"/>
    <property type="molecule type" value="Genomic_DNA"/>
</dbReference>
<feature type="domain" description="Carrier" evidence="3">
    <location>
        <begin position="31"/>
        <end position="72"/>
    </location>
</feature>
<dbReference type="SUPFAM" id="SSF47336">
    <property type="entry name" value="ACP-like"/>
    <property type="match status" value="1"/>
</dbReference>
<comment type="caution">
    <text evidence="4">The sequence shown here is derived from an EMBL/GenBank/DDBJ whole genome shotgun (WGS) entry which is preliminary data.</text>
</comment>
<keyword evidence="2" id="KW-0597">Phosphoprotein</keyword>
<evidence type="ECO:0000313" key="5">
    <source>
        <dbReference type="Proteomes" id="UP001141259"/>
    </source>
</evidence>
<evidence type="ECO:0000256" key="2">
    <source>
        <dbReference type="ARBA" id="ARBA00022553"/>
    </source>
</evidence>
<dbReference type="AlphaFoldDB" id="A0A9X2VID0"/>
<gene>
    <name evidence="4" type="ORF">NZH93_08680</name>
</gene>
<keyword evidence="5" id="KW-1185">Reference proteome</keyword>
<accession>A0A9X2VID0</accession>
<evidence type="ECO:0000259" key="3">
    <source>
        <dbReference type="Pfam" id="PF00550"/>
    </source>
</evidence>